<dbReference type="InterPro" id="IPR006047">
    <property type="entry name" value="GH13_cat_dom"/>
</dbReference>
<dbReference type="PANTHER" id="PTHR10357">
    <property type="entry name" value="ALPHA-AMYLASE FAMILY MEMBER"/>
    <property type="match status" value="1"/>
</dbReference>
<keyword evidence="3" id="KW-0732">Signal</keyword>
<comment type="cofactor">
    <cofactor evidence="1">
        <name>Ca(2+)</name>
        <dbReference type="ChEBI" id="CHEBI:29108"/>
    </cofactor>
</comment>
<protein>
    <submittedName>
        <fullName evidence="5">Alpha-amylase</fullName>
    </submittedName>
</protein>
<dbReference type="Pfam" id="PF00128">
    <property type="entry name" value="Alpha-amylase"/>
    <property type="match status" value="1"/>
</dbReference>
<evidence type="ECO:0000256" key="2">
    <source>
        <dbReference type="ARBA" id="ARBA00022723"/>
    </source>
</evidence>
<accession>A0A9D7XJ32</accession>
<evidence type="ECO:0000256" key="3">
    <source>
        <dbReference type="ARBA" id="ARBA00022729"/>
    </source>
</evidence>
<dbReference type="Gene3D" id="2.60.40.1180">
    <property type="entry name" value="Golgi alpha-mannosidase II"/>
    <property type="match status" value="1"/>
</dbReference>
<dbReference type="SUPFAM" id="SSF51011">
    <property type="entry name" value="Glycosyl hydrolase domain"/>
    <property type="match status" value="1"/>
</dbReference>
<dbReference type="CDD" id="cd02859">
    <property type="entry name" value="E_set_AMPKbeta_like_N"/>
    <property type="match status" value="1"/>
</dbReference>
<dbReference type="GO" id="GO:0005975">
    <property type="term" value="P:carbohydrate metabolic process"/>
    <property type="evidence" value="ECO:0007669"/>
    <property type="project" value="InterPro"/>
</dbReference>
<dbReference type="Gene3D" id="3.20.20.80">
    <property type="entry name" value="Glycosidases"/>
    <property type="match status" value="1"/>
</dbReference>
<dbReference type="InterPro" id="IPR013780">
    <property type="entry name" value="Glyco_hydro_b"/>
</dbReference>
<evidence type="ECO:0000313" key="5">
    <source>
        <dbReference type="EMBL" id="MBK9719293.1"/>
    </source>
</evidence>
<dbReference type="InterPro" id="IPR013783">
    <property type="entry name" value="Ig-like_fold"/>
</dbReference>
<dbReference type="InterPro" id="IPR017853">
    <property type="entry name" value="GH"/>
</dbReference>
<evidence type="ECO:0000259" key="4">
    <source>
        <dbReference type="SMART" id="SM00642"/>
    </source>
</evidence>
<dbReference type="SMART" id="SM00642">
    <property type="entry name" value="Aamy"/>
    <property type="match status" value="1"/>
</dbReference>
<feature type="domain" description="Glycosyl hydrolase family 13 catalytic" evidence="4">
    <location>
        <begin position="292"/>
        <end position="688"/>
    </location>
</feature>
<proteinExistence type="predicted"/>
<name>A0A9D7XJ32_9BACT</name>
<comment type="caution">
    <text evidence="5">The sequence shown here is derived from an EMBL/GenBank/DDBJ whole genome shotgun (WGS) entry which is preliminary data.</text>
</comment>
<sequence>MRNMSLFFFFIVNLLLQNIYAQELNSVGLLKPIKLDTGWNKILLDQYFENVNLITGVHADSTLDVQFIADPGQLLIKSKIHHGPYGTIEFNYKGDPTCWIFIHPIKQSITLSLNNNNYTSVVIKGQMNAWKSQELTLENGQWSYHTMLNPGRYQYLFVADGKEMLDPLNLKTAPNGSGGVNSLLEVETSKENIQLIPSITSDQKIYINTSQIAGQSIVLWNNKKLPYWQSGKHIMCRIPDEAKLLGRSFVRLYSSIGFNQSNDVLIPLQHGEVINNTASLNRTDWESQIMYFTLVDRFSNGNPSNDRPVVDTHLIAKTNFQGGDLQGIRDKIASGYFNRLGINTIWLSPISQNPDLAFQEYVNPRRWYSGYHGYWPIQSCVIDSRFGTDQELNELISLAHHNGINVLLDFVTNHVHQDHPMYKQRPDLFTSFILPNDQKNIRIWDDQRLTTWFDDFLPTIDLSKPKAIAMQSDSAMYWLQTFPFDGFRHDATKHVPTEYWLALTKKIKNEFISKGRSIYQIGETYGSNELIASYIGNSLLDSQFDFNLYFDLRSLLLDEQSSFASFVPIINQSLTYFGHHSTMGNITGNHDQVRYISLANKDVSLSESGVEAGFNRTIGMPDTMAYNKLSLLTAIQFSLPGVPVFLYGDEIGLPGAGDPDNRKMMKFDSLSYNELNTLQRAQQLGNLRKNSMALIYGETEILKAEKDFIILKRTYFGESIYCLFNKSNRLITTDLDVANSKNATGLISKKIYTIQNAKTQIQLAPNGYEYLKVE</sequence>
<dbReference type="SUPFAM" id="SSF51445">
    <property type="entry name" value="(Trans)glycosidases"/>
    <property type="match status" value="1"/>
</dbReference>
<gene>
    <name evidence="5" type="ORF">IPO85_17615</name>
</gene>
<dbReference type="Gene3D" id="2.60.40.10">
    <property type="entry name" value="Immunoglobulins"/>
    <property type="match status" value="1"/>
</dbReference>
<dbReference type="PANTHER" id="PTHR10357:SF215">
    <property type="entry name" value="ALPHA-AMYLASE 1"/>
    <property type="match status" value="1"/>
</dbReference>
<dbReference type="AlphaFoldDB" id="A0A9D7XJ32"/>
<organism evidence="5 6">
    <name type="scientific">Candidatus Defluviibacterium haderslevense</name>
    <dbReference type="NCBI Taxonomy" id="2981993"/>
    <lineage>
        <taxon>Bacteria</taxon>
        <taxon>Pseudomonadati</taxon>
        <taxon>Bacteroidota</taxon>
        <taxon>Saprospiria</taxon>
        <taxon>Saprospirales</taxon>
        <taxon>Saprospiraceae</taxon>
        <taxon>Candidatus Defluviibacterium</taxon>
    </lineage>
</organism>
<keyword evidence="2" id="KW-0479">Metal-binding</keyword>
<dbReference type="EMBL" id="JADKFW010000018">
    <property type="protein sequence ID" value="MBK9719293.1"/>
    <property type="molecule type" value="Genomic_DNA"/>
</dbReference>
<dbReference type="Proteomes" id="UP000808349">
    <property type="component" value="Unassembled WGS sequence"/>
</dbReference>
<dbReference type="SUPFAM" id="SSF81296">
    <property type="entry name" value="E set domains"/>
    <property type="match status" value="1"/>
</dbReference>
<dbReference type="InterPro" id="IPR032640">
    <property type="entry name" value="AMPK1_CBM"/>
</dbReference>
<dbReference type="GO" id="GO:0046872">
    <property type="term" value="F:metal ion binding"/>
    <property type="evidence" value="ECO:0007669"/>
    <property type="project" value="UniProtKB-KW"/>
</dbReference>
<dbReference type="InterPro" id="IPR014756">
    <property type="entry name" value="Ig_E-set"/>
</dbReference>
<dbReference type="Pfam" id="PF16561">
    <property type="entry name" value="AMPK1_CBM"/>
    <property type="match status" value="1"/>
</dbReference>
<reference evidence="5 6" key="1">
    <citation type="submission" date="2020-10" db="EMBL/GenBank/DDBJ databases">
        <title>Connecting structure to function with the recovery of over 1000 high-quality activated sludge metagenome-assembled genomes encoding full-length rRNA genes using long-read sequencing.</title>
        <authorList>
            <person name="Singleton C.M."/>
            <person name="Petriglieri F."/>
            <person name="Kristensen J.M."/>
            <person name="Kirkegaard R.H."/>
            <person name="Michaelsen T.Y."/>
            <person name="Andersen M.H."/>
            <person name="Karst S.M."/>
            <person name="Dueholm M.S."/>
            <person name="Nielsen P.H."/>
            <person name="Albertsen M."/>
        </authorList>
    </citation>
    <scope>NUCLEOTIDE SEQUENCE [LARGE SCALE GENOMIC DNA]</scope>
    <source>
        <strain evidence="5">Ribe_18-Q3-R11-54_BAT3C.373</strain>
    </source>
</reference>
<evidence type="ECO:0000313" key="6">
    <source>
        <dbReference type="Proteomes" id="UP000808349"/>
    </source>
</evidence>
<evidence type="ECO:0000256" key="1">
    <source>
        <dbReference type="ARBA" id="ARBA00001913"/>
    </source>
</evidence>